<dbReference type="Proteomes" id="UP000035740">
    <property type="component" value="Unassembled WGS sequence"/>
</dbReference>
<keyword evidence="2" id="KW-0812">Transmembrane</keyword>
<evidence type="ECO:0000313" key="4">
    <source>
        <dbReference type="Proteomes" id="UP000035740"/>
    </source>
</evidence>
<keyword evidence="4" id="KW-1185">Reference proteome</keyword>
<dbReference type="EMBL" id="KQ109715">
    <property type="protein sequence ID" value="KMS65378.1"/>
    <property type="molecule type" value="Genomic_DNA"/>
</dbReference>
<keyword evidence="2" id="KW-1133">Transmembrane helix</keyword>
<evidence type="ECO:0000256" key="1">
    <source>
        <dbReference type="SAM" id="MobiDB-lite"/>
    </source>
</evidence>
<keyword evidence="2" id="KW-0472">Membrane</keyword>
<feature type="non-terminal residue" evidence="3">
    <location>
        <position position="1"/>
    </location>
</feature>
<evidence type="ECO:0000256" key="2">
    <source>
        <dbReference type="SAM" id="Phobius"/>
    </source>
</evidence>
<dbReference type="AlphaFoldDB" id="A0A0J7YQG4"/>
<feature type="transmembrane region" description="Helical" evidence="2">
    <location>
        <begin position="12"/>
        <end position="29"/>
    </location>
</feature>
<organism evidence="3 4">
    <name type="scientific">Beta vulgaris subsp. vulgaris</name>
    <name type="common">Beet</name>
    <dbReference type="NCBI Taxonomy" id="3555"/>
    <lineage>
        <taxon>Eukaryota</taxon>
        <taxon>Viridiplantae</taxon>
        <taxon>Streptophyta</taxon>
        <taxon>Embryophyta</taxon>
        <taxon>Tracheophyta</taxon>
        <taxon>Spermatophyta</taxon>
        <taxon>Magnoliopsida</taxon>
        <taxon>eudicotyledons</taxon>
        <taxon>Gunneridae</taxon>
        <taxon>Pentapetalae</taxon>
        <taxon>Caryophyllales</taxon>
        <taxon>Chenopodiaceae</taxon>
        <taxon>Betoideae</taxon>
        <taxon>Beta</taxon>
    </lineage>
</organism>
<dbReference type="Gramene" id="KMS65378">
    <property type="protein sequence ID" value="KMS65378"/>
    <property type="gene ID" value="BVRB_036600"/>
</dbReference>
<evidence type="ECO:0000313" key="3">
    <source>
        <dbReference type="EMBL" id="KMS65378.1"/>
    </source>
</evidence>
<sequence length="80" mass="8632">SNESFRWNSWGGLGMLTIALMVAGGVLGSRYRSRFFAPGDVSRGAMPQARDLFAPIQSAKSSSGVRSKWGRESKQSPPQA</sequence>
<name>A0A0J7YQG4_BETVV</name>
<protein>
    <submittedName>
        <fullName evidence="3">Uncharacterized protein</fullName>
    </submittedName>
</protein>
<feature type="region of interest" description="Disordered" evidence="1">
    <location>
        <begin position="57"/>
        <end position="80"/>
    </location>
</feature>
<proteinExistence type="predicted"/>
<reference evidence="3 4" key="1">
    <citation type="journal article" date="2014" name="Nature">
        <title>The genome of the recently domesticated crop plant sugar beet (Beta vulgaris).</title>
        <authorList>
            <person name="Dohm J.C."/>
            <person name="Minoche A.E."/>
            <person name="Holtgrawe D."/>
            <person name="Capella-Gutierrez S."/>
            <person name="Zakrzewski F."/>
            <person name="Tafer H."/>
            <person name="Rupp O."/>
            <person name="Sorensen T.R."/>
            <person name="Stracke R."/>
            <person name="Reinhardt R."/>
            <person name="Goesmann A."/>
            <person name="Kraft T."/>
            <person name="Schulz B."/>
            <person name="Stadler P.F."/>
            <person name="Schmidt T."/>
            <person name="Gabaldon T."/>
            <person name="Lehrach H."/>
            <person name="Weisshaar B."/>
            <person name="Himmelbauer H."/>
        </authorList>
    </citation>
    <scope>NUCLEOTIDE SEQUENCE [LARGE SCALE GENOMIC DNA]</scope>
    <source>
        <tissue evidence="3">Taproot</tissue>
    </source>
</reference>
<accession>A0A0J7YQG4</accession>
<gene>
    <name evidence="3" type="ORF">BVRB_036600</name>
</gene>